<keyword evidence="6" id="KW-0378">Hydrolase</keyword>
<dbReference type="GO" id="GO:0046872">
    <property type="term" value="F:metal ion binding"/>
    <property type="evidence" value="ECO:0007669"/>
    <property type="project" value="UniProtKB-KW"/>
</dbReference>
<feature type="region of interest" description="Disordered" evidence="8">
    <location>
        <begin position="18"/>
        <end position="113"/>
    </location>
</feature>
<dbReference type="Gene3D" id="3.30.1240.10">
    <property type="match status" value="1"/>
</dbReference>
<evidence type="ECO:0000256" key="6">
    <source>
        <dbReference type="ARBA" id="ARBA00022801"/>
    </source>
</evidence>
<feature type="compositionally biased region" description="Low complexity" evidence="8">
    <location>
        <begin position="37"/>
        <end position="57"/>
    </location>
</feature>
<evidence type="ECO:0000313" key="10">
    <source>
        <dbReference type="Proteomes" id="UP000026962"/>
    </source>
</evidence>
<dbReference type="SUPFAM" id="SSF55486">
    <property type="entry name" value="Metalloproteases ('zincins'), catalytic domain"/>
    <property type="match status" value="1"/>
</dbReference>
<dbReference type="GO" id="GO:0006364">
    <property type="term" value="P:rRNA processing"/>
    <property type="evidence" value="ECO:0007669"/>
    <property type="project" value="InterPro"/>
</dbReference>
<feature type="compositionally biased region" description="Basic residues" evidence="8">
    <location>
        <begin position="89"/>
        <end position="105"/>
    </location>
</feature>
<dbReference type="Gramene" id="OPUNC02G08460.1">
    <property type="protein sequence ID" value="OPUNC02G08460.1"/>
    <property type="gene ID" value="OPUNC02G08460"/>
</dbReference>
<dbReference type="NCBIfam" id="TIGR00043">
    <property type="entry name" value="rRNA maturation RNase YbeY"/>
    <property type="match status" value="1"/>
</dbReference>
<keyword evidence="7" id="KW-0862">Zinc</keyword>
<dbReference type="Pfam" id="PF08282">
    <property type="entry name" value="Hydrolase_3"/>
    <property type="match status" value="1"/>
</dbReference>
<keyword evidence="4" id="KW-0479">Metal-binding</keyword>
<dbReference type="InterPro" id="IPR023214">
    <property type="entry name" value="HAD_sf"/>
</dbReference>
<evidence type="ECO:0000256" key="7">
    <source>
        <dbReference type="ARBA" id="ARBA00022833"/>
    </source>
</evidence>
<dbReference type="InterPro" id="IPR036412">
    <property type="entry name" value="HAD-like_sf"/>
</dbReference>
<reference evidence="9" key="2">
    <citation type="submission" date="2018-05" db="EMBL/GenBank/DDBJ databases">
        <title>OpunRS2 (Oryza punctata Reference Sequence Version 2).</title>
        <authorList>
            <person name="Zhang J."/>
            <person name="Kudrna D."/>
            <person name="Lee S."/>
            <person name="Talag J."/>
            <person name="Welchert J."/>
            <person name="Wing R.A."/>
        </authorList>
    </citation>
    <scope>NUCLEOTIDE SEQUENCE [LARGE SCALE GENOMIC DNA]</scope>
</reference>
<dbReference type="GO" id="GO:0004222">
    <property type="term" value="F:metalloendopeptidase activity"/>
    <property type="evidence" value="ECO:0007669"/>
    <property type="project" value="InterPro"/>
</dbReference>
<proteinExistence type="inferred from homology"/>
<dbReference type="STRING" id="4537.A0A0E0JXK7"/>
<evidence type="ECO:0000256" key="5">
    <source>
        <dbReference type="ARBA" id="ARBA00022759"/>
    </source>
</evidence>
<accession>A0A0E0JXK7</accession>
<comment type="cofactor">
    <cofactor evidence="1">
        <name>Zn(2+)</name>
        <dbReference type="ChEBI" id="CHEBI:29105"/>
    </cofactor>
</comment>
<dbReference type="AlphaFoldDB" id="A0A0E0JXK7"/>
<keyword evidence="3" id="KW-0540">Nuclease</keyword>
<dbReference type="Pfam" id="PF02130">
    <property type="entry name" value="YbeY"/>
    <property type="match status" value="1"/>
</dbReference>
<evidence type="ECO:0000256" key="3">
    <source>
        <dbReference type="ARBA" id="ARBA00022722"/>
    </source>
</evidence>
<dbReference type="OMA" id="FDHERSK"/>
<dbReference type="HAMAP" id="MF_00009">
    <property type="entry name" value="Endoribonucl_YbeY"/>
    <property type="match status" value="1"/>
</dbReference>
<dbReference type="InterPro" id="IPR020549">
    <property type="entry name" value="YbeY_CS"/>
</dbReference>
<reference evidence="9" key="1">
    <citation type="submission" date="2015-04" db="UniProtKB">
        <authorList>
            <consortium name="EnsemblPlants"/>
        </authorList>
    </citation>
    <scope>IDENTIFICATION</scope>
</reference>
<dbReference type="EnsemblPlants" id="OPUNC02G08460.1">
    <property type="protein sequence ID" value="OPUNC02G08460.1"/>
    <property type="gene ID" value="OPUNC02G08460"/>
</dbReference>
<feature type="compositionally biased region" description="Polar residues" evidence="8">
    <location>
        <begin position="603"/>
        <end position="612"/>
    </location>
</feature>
<dbReference type="Gene3D" id="3.40.50.1000">
    <property type="entry name" value="HAD superfamily/HAD-like"/>
    <property type="match status" value="1"/>
</dbReference>
<evidence type="ECO:0000256" key="2">
    <source>
        <dbReference type="ARBA" id="ARBA00010875"/>
    </source>
</evidence>
<dbReference type="Gene3D" id="3.40.390.30">
    <property type="entry name" value="Metalloproteases ('zincins'), catalytic domain"/>
    <property type="match status" value="1"/>
</dbReference>
<evidence type="ECO:0000256" key="8">
    <source>
        <dbReference type="SAM" id="MobiDB-lite"/>
    </source>
</evidence>
<keyword evidence="10" id="KW-1185">Reference proteome</keyword>
<dbReference type="SUPFAM" id="SSF56784">
    <property type="entry name" value="HAD-like"/>
    <property type="match status" value="1"/>
</dbReference>
<sequence>MARLHHLILSRALASHHHHHHHHHHHLLLLPSPPPSSSLRPPLLPSSSPRPTTLLRSPPRPPPPPHGRSMPPSSLAAASRHYASSTPGSRRRTPPMLLRRRRARRPPREGPAELNVQIGIEEALPDDPTILSIAEALQMDVAKATKVAFDHLESSEYKTRDNCISDVNKYDVVEVSLLLCDDDFIQKLNKEWRDEDHATDVLSMSQHIPGLDIPILQLGDIVISINTAQRQAEERGHTLHDEIRILMVHGLLHLLGFDHELSKVAEEEMESGEEHILNSLDWKGKGLINSAYDSIHDMDHSQSYVEASRDLDEINLREVHQPKLSHIICDIDGIVDNEGHPHEESIESLREAVSRGINVITVTGKTRASTIRTFKLLDLEGKDRFISKCSPGVFLQGSLVYGRHGQEIYRANLGADICKEAFLYSLKHSIPLVAYCEEQCLTLFEHPLVDLLHTVHYETKVKVVPSVEDLLGYSSFQKLLFLDNVDGDSSSVLRQHWSELTQGRARVIKAHSNTIEIVPLNASKGGGIRILLDHLGITEDNTCIAALHKALLIVAQSCGLALLYRRLVLLGLDSRQILSKWSGTVEQRMHLTGSWAISEDKSQSGPTESSCNVLEDADDDDNGSGESPGRPHHGKDEPQEEAPACKLLSFFQEQMAAYLLCIFGLQSLKEAKASIQVKFPSLPHGSWTLAPKTTVHKVNTVLQSPLR</sequence>
<protein>
    <submittedName>
        <fullName evidence="9">Uncharacterized protein</fullName>
    </submittedName>
</protein>
<name>A0A0E0JXK7_ORYPU</name>
<dbReference type="Proteomes" id="UP000026962">
    <property type="component" value="Chromosome 2"/>
</dbReference>
<dbReference type="GO" id="GO:0004519">
    <property type="term" value="F:endonuclease activity"/>
    <property type="evidence" value="ECO:0007669"/>
    <property type="project" value="UniProtKB-KW"/>
</dbReference>
<dbReference type="eggNOG" id="ENOG502S4JW">
    <property type="taxonomic scope" value="Eukaryota"/>
</dbReference>
<dbReference type="PANTHER" id="PTHR46986:SF2">
    <property type="entry name" value="OS02G0227000 PROTEIN"/>
    <property type="match status" value="1"/>
</dbReference>
<feature type="compositionally biased region" description="Basic residues" evidence="8">
    <location>
        <begin position="18"/>
        <end position="27"/>
    </location>
</feature>
<comment type="similarity">
    <text evidence="2">Belongs to the endoribonuclease YbeY family.</text>
</comment>
<feature type="region of interest" description="Disordered" evidence="8">
    <location>
        <begin position="596"/>
        <end position="639"/>
    </location>
</feature>
<evidence type="ECO:0000313" key="9">
    <source>
        <dbReference type="EnsemblPlants" id="OPUNC02G08460.1"/>
    </source>
</evidence>
<organism evidence="9">
    <name type="scientific">Oryza punctata</name>
    <name type="common">Red rice</name>
    <dbReference type="NCBI Taxonomy" id="4537"/>
    <lineage>
        <taxon>Eukaryota</taxon>
        <taxon>Viridiplantae</taxon>
        <taxon>Streptophyta</taxon>
        <taxon>Embryophyta</taxon>
        <taxon>Tracheophyta</taxon>
        <taxon>Spermatophyta</taxon>
        <taxon>Magnoliopsida</taxon>
        <taxon>Liliopsida</taxon>
        <taxon>Poales</taxon>
        <taxon>Poaceae</taxon>
        <taxon>BOP clade</taxon>
        <taxon>Oryzoideae</taxon>
        <taxon>Oryzeae</taxon>
        <taxon>Oryzinae</taxon>
        <taxon>Oryza</taxon>
    </lineage>
</organism>
<keyword evidence="5" id="KW-0255">Endonuclease</keyword>
<dbReference type="PANTHER" id="PTHR46986">
    <property type="entry name" value="ENDORIBONUCLEASE YBEY, CHLOROPLASTIC"/>
    <property type="match status" value="1"/>
</dbReference>
<dbReference type="PROSITE" id="PS01306">
    <property type="entry name" value="UPF0054"/>
    <property type="match status" value="1"/>
</dbReference>
<dbReference type="InterPro" id="IPR002036">
    <property type="entry name" value="YbeY"/>
</dbReference>
<evidence type="ECO:0000256" key="4">
    <source>
        <dbReference type="ARBA" id="ARBA00022723"/>
    </source>
</evidence>
<evidence type="ECO:0000256" key="1">
    <source>
        <dbReference type="ARBA" id="ARBA00001947"/>
    </source>
</evidence>
<dbReference type="InterPro" id="IPR023091">
    <property type="entry name" value="MetalPrtase_cat_dom_sf_prd"/>
</dbReference>